<sequence length="246" mass="28142">MHHRRITAEQDVWNGLFALLASAREAYLRNVVDSGKLYRRFVDDFINSHRYIDCDNVVCRNCHEMIIHIVRGILHDYQDCVREKFATESFSLDDCMELKRMYDTSEINSPAFAYDADPMATAASLSFECNFSKEQMAGIVSCANTYHLFCVPTVRMEDMETLFACEEGFRIQVNNIRHVAVLFDTLLGRSCIQAHWQSILERGRFLVSKDGKRFVTASSLSTALSAARIRPTSVVYAIRTMIGRLP</sequence>
<keyword evidence="2" id="KW-1185">Reference proteome</keyword>
<dbReference type="EMBL" id="JANRHJ010000026">
    <property type="protein sequence ID" value="MCR8875292.1"/>
    <property type="molecule type" value="Genomic_DNA"/>
</dbReference>
<protein>
    <submittedName>
        <fullName evidence="1">Uncharacterized protein</fullName>
    </submittedName>
</protein>
<gene>
    <name evidence="1" type="ORF">NW209_14970</name>
</gene>
<organism evidence="1 2">
    <name type="scientific">Phocaeicola barnesiae</name>
    <dbReference type="NCBI Taxonomy" id="376804"/>
    <lineage>
        <taxon>Bacteria</taxon>
        <taxon>Pseudomonadati</taxon>
        <taxon>Bacteroidota</taxon>
        <taxon>Bacteroidia</taxon>
        <taxon>Bacteroidales</taxon>
        <taxon>Bacteroidaceae</taxon>
        <taxon>Phocaeicola</taxon>
    </lineage>
</organism>
<comment type="caution">
    <text evidence="1">The sequence shown here is derived from an EMBL/GenBank/DDBJ whole genome shotgun (WGS) entry which is preliminary data.</text>
</comment>
<dbReference type="Proteomes" id="UP001204579">
    <property type="component" value="Unassembled WGS sequence"/>
</dbReference>
<accession>A0AAW5N4C0</accession>
<dbReference type="RefSeq" id="WP_235301285.1">
    <property type="nucleotide sequence ID" value="NZ_JADYTI010000046.1"/>
</dbReference>
<name>A0AAW5N4C0_9BACT</name>
<evidence type="ECO:0000313" key="2">
    <source>
        <dbReference type="Proteomes" id="UP001204579"/>
    </source>
</evidence>
<proteinExistence type="predicted"/>
<dbReference type="AlphaFoldDB" id="A0AAW5N4C0"/>
<evidence type="ECO:0000313" key="1">
    <source>
        <dbReference type="EMBL" id="MCR8875292.1"/>
    </source>
</evidence>
<reference evidence="1 2" key="1">
    <citation type="submission" date="2022-08" db="EMBL/GenBank/DDBJ databases">
        <authorList>
            <person name="Zeman M."/>
            <person name="Kubasova T."/>
        </authorList>
    </citation>
    <scope>NUCLEOTIDE SEQUENCE [LARGE SCALE GENOMIC DNA]</scope>
    <source>
        <strain evidence="1 2">ET62</strain>
    </source>
</reference>